<proteinExistence type="predicted"/>
<keyword evidence="2" id="KW-1185">Reference proteome</keyword>
<dbReference type="EMBL" id="JADIKE010000016">
    <property type="protein sequence ID" value="MBM7123792.1"/>
    <property type="molecule type" value="Genomic_DNA"/>
</dbReference>
<organism evidence="1 2">
    <name type="scientific">Dyella flava</name>
    <dbReference type="NCBI Taxonomy" id="1920170"/>
    <lineage>
        <taxon>Bacteria</taxon>
        <taxon>Pseudomonadati</taxon>
        <taxon>Pseudomonadota</taxon>
        <taxon>Gammaproteobacteria</taxon>
        <taxon>Lysobacterales</taxon>
        <taxon>Rhodanobacteraceae</taxon>
        <taxon>Dyella</taxon>
    </lineage>
</organism>
<dbReference type="InterPro" id="IPR025157">
    <property type="entry name" value="Hemagglutinin_rpt"/>
</dbReference>
<evidence type="ECO:0000313" key="2">
    <source>
        <dbReference type="Proteomes" id="UP001430149"/>
    </source>
</evidence>
<name>A0ABS2JZ81_9GAMM</name>
<reference evidence="1" key="1">
    <citation type="submission" date="2020-10" db="EMBL/GenBank/DDBJ databases">
        <title>Phylogeny of dyella-like bacteria.</title>
        <authorList>
            <person name="Fu J."/>
        </authorList>
    </citation>
    <scope>NUCLEOTIDE SEQUENCE</scope>
    <source>
        <strain evidence="1">DHOC52</strain>
    </source>
</reference>
<dbReference type="RefSeq" id="WP_204678276.1">
    <property type="nucleotide sequence ID" value="NZ_JADIKE010000016.1"/>
</dbReference>
<accession>A0ABS2JZ81</accession>
<dbReference type="Proteomes" id="UP001430149">
    <property type="component" value="Unassembled WGS sequence"/>
</dbReference>
<protein>
    <submittedName>
        <fullName evidence="1">Hemagglutinin repeat-containing protein</fullName>
    </submittedName>
</protein>
<evidence type="ECO:0000313" key="1">
    <source>
        <dbReference type="EMBL" id="MBM7123792.1"/>
    </source>
</evidence>
<gene>
    <name evidence="1" type="ORF">ISP19_00250</name>
</gene>
<sequence>TVGGSAQLVAGNDLISQGAQLGAGDQLALSAGHDITLNAVTDRRTQTTQGYQGKTLVSTGQYDETLRGTSIDAFNGVAITAGNNLTSVAGTITSANGDAVLMAGHDINLNAGYESHAWQQDGTRKTSGFLSTAKTVTHDASQNSIAAGSLLSGNNVSVMAGNDITTTAASLAATDDVTLAAQGNIVLLAGQQLTQSEENKHQSGGLSGSKWSDVKALQVTNIGTSVQAGGDVTIVNDGAQVYQAANIQSGGDTTLVSGGGIAFLTATDIDEQSRTSGKHNIAWQASDNSGHIDTAEKQSNFTTGGDLNVATTGNVLVQYGQQNGETQDQAIARMTEASPGMNWMSTLQNDPYVTWNAVGEQHDAWHEHHEGMTPALGAIVTAVAAYFTAGAASALIGSAAGAAAGSGTAFAAAGASATTGAAVSAGWANATLAGVAAGSVGGAAGAVAQGNDWRTPALYGGITGGLTGYLTAGTYYNNPANGAKQLGGYIVNGEVENIGEFALTYATTNAMGQVEAKLANKLGMNGDQLNWLLMAGSIVGNVATGTRYESPSTKSTKDFDQTSYTGVRGYLNRGPAGLPFDTIDLLLGFQGLPDASTASVLYNRDSIGINQPVAQNLTCHSLGTVTCSYLGRNGLVNGDIYLASVPFTVVAPPNANILLGNGDAVNGFSGGALFNWNATVVPIQFLKGHPFENYKKYVDEMGAKK</sequence>
<feature type="non-terminal residue" evidence="1">
    <location>
        <position position="1"/>
    </location>
</feature>
<comment type="caution">
    <text evidence="1">The sequence shown here is derived from an EMBL/GenBank/DDBJ whole genome shotgun (WGS) entry which is preliminary data.</text>
</comment>
<dbReference type="Pfam" id="PF13332">
    <property type="entry name" value="Fil_haemagg_2"/>
    <property type="match status" value="2"/>
</dbReference>